<accession>A0AAW8B0H2</accession>
<dbReference type="InterPro" id="IPR036754">
    <property type="entry name" value="YbaK/aa-tRNA-synt-asso_dom_sf"/>
</dbReference>
<dbReference type="SUPFAM" id="SSF55826">
    <property type="entry name" value="YbaK/ProRS associated domain"/>
    <property type="match status" value="1"/>
</dbReference>
<dbReference type="AlphaFoldDB" id="A0AAW8B0H2"/>
<evidence type="ECO:0000313" key="3">
    <source>
        <dbReference type="Proteomes" id="UP001178354"/>
    </source>
</evidence>
<name>A0AAW8B0H2_9GAMM</name>
<proteinExistence type="predicted"/>
<gene>
    <name evidence="2" type="ORF">Q8A57_00985</name>
</gene>
<evidence type="ECO:0000313" key="2">
    <source>
        <dbReference type="EMBL" id="MDP1519541.1"/>
    </source>
</evidence>
<feature type="domain" description="YbaK/aminoacyl-tRNA synthetase-associated" evidence="1">
    <location>
        <begin position="23"/>
        <end position="143"/>
    </location>
</feature>
<dbReference type="GO" id="GO:0002161">
    <property type="term" value="F:aminoacyl-tRNA deacylase activity"/>
    <property type="evidence" value="ECO:0007669"/>
    <property type="project" value="InterPro"/>
</dbReference>
<dbReference type="EMBL" id="JAUUUU010000001">
    <property type="protein sequence ID" value="MDP1519541.1"/>
    <property type="molecule type" value="Genomic_DNA"/>
</dbReference>
<dbReference type="Pfam" id="PF04073">
    <property type="entry name" value="tRNA_edit"/>
    <property type="match status" value="1"/>
</dbReference>
<protein>
    <submittedName>
        <fullName evidence="2">YbaK/EbsC family protein</fullName>
    </submittedName>
</protein>
<reference evidence="2" key="2">
    <citation type="submission" date="2023-08" db="EMBL/GenBank/DDBJ databases">
        <authorList>
            <person name="Luo J."/>
        </authorList>
    </citation>
    <scope>NUCLEOTIDE SEQUENCE</scope>
    <source>
        <strain evidence="2">DSM 25064</strain>
    </source>
</reference>
<dbReference type="Proteomes" id="UP001178354">
    <property type="component" value="Unassembled WGS sequence"/>
</dbReference>
<dbReference type="CDD" id="cd04332">
    <property type="entry name" value="YbaK_like"/>
    <property type="match status" value="1"/>
</dbReference>
<keyword evidence="3" id="KW-1185">Reference proteome</keyword>
<evidence type="ECO:0000259" key="1">
    <source>
        <dbReference type="Pfam" id="PF04073"/>
    </source>
</evidence>
<dbReference type="RefSeq" id="WP_305169055.1">
    <property type="nucleotide sequence ID" value="NZ_JAUUUU010000001.1"/>
</dbReference>
<sequence>MGVSPVLADYLSKHHVNYEVLRHEHTSTSMATAREAHVPPAKLAKAVIVRQDDRYAMCVIPAANELVVEWLEYGRQHGYEIAEESELRQLFPDCDEGAIPCLGDAFHMDVIVDNALLEAGMDVYIEGGDHHHLLHLSHKDFSRLMSNAWPAPISCLRGGQGDKSYLWAPPEDG</sequence>
<reference evidence="2" key="1">
    <citation type="journal article" date="2010" name="Int. J. Syst. Evol. Microbiol.">
        <title>Porticoccus litoralis gen. nov., sp. nov., a gammaproteobacterium isolated from the Yellow Sea.</title>
        <authorList>
            <person name="Oh H.M."/>
            <person name="Kim H."/>
            <person name="Kim K.M."/>
            <person name="Min G.S."/>
            <person name="Cho J.C."/>
        </authorList>
    </citation>
    <scope>NUCLEOTIDE SEQUENCE</scope>
    <source>
        <strain evidence="2">DSM 25064</strain>
    </source>
</reference>
<dbReference type="InterPro" id="IPR007214">
    <property type="entry name" value="YbaK/aa-tRNA-synth-assoc-dom"/>
</dbReference>
<organism evidence="2 3">
    <name type="scientific">Porticoccus litoralis</name>
    <dbReference type="NCBI Taxonomy" id="434086"/>
    <lineage>
        <taxon>Bacteria</taxon>
        <taxon>Pseudomonadati</taxon>
        <taxon>Pseudomonadota</taxon>
        <taxon>Gammaproteobacteria</taxon>
        <taxon>Cellvibrionales</taxon>
        <taxon>Porticoccaceae</taxon>
        <taxon>Porticoccus</taxon>
    </lineage>
</organism>
<dbReference type="Gene3D" id="3.90.960.10">
    <property type="entry name" value="YbaK/aminoacyl-tRNA synthetase-associated domain"/>
    <property type="match status" value="1"/>
</dbReference>
<comment type="caution">
    <text evidence="2">The sequence shown here is derived from an EMBL/GenBank/DDBJ whole genome shotgun (WGS) entry which is preliminary data.</text>
</comment>